<reference evidence="1" key="1">
    <citation type="submission" date="2014-09" db="EMBL/GenBank/DDBJ databases">
        <authorList>
            <person name="Magalhaes I.L.F."/>
            <person name="Oliveira U."/>
            <person name="Santos F.R."/>
            <person name="Vidigal T.H.D.A."/>
            <person name="Brescovit A.D."/>
            <person name="Santos A.J."/>
        </authorList>
    </citation>
    <scope>NUCLEOTIDE SEQUENCE</scope>
    <source>
        <tissue evidence="1">Shoot tissue taken approximately 20 cm above the soil surface</tissue>
    </source>
</reference>
<sequence length="30" mass="3491">MVFPFLNESDSSFPCMIFFFKHFASVACLK</sequence>
<dbReference type="EMBL" id="GBRH01196418">
    <property type="protein sequence ID" value="JAE01478.1"/>
    <property type="molecule type" value="Transcribed_RNA"/>
</dbReference>
<dbReference type="AlphaFoldDB" id="A0A0A9EZL8"/>
<organism evidence="1">
    <name type="scientific">Arundo donax</name>
    <name type="common">Giant reed</name>
    <name type="synonym">Donax arundinaceus</name>
    <dbReference type="NCBI Taxonomy" id="35708"/>
    <lineage>
        <taxon>Eukaryota</taxon>
        <taxon>Viridiplantae</taxon>
        <taxon>Streptophyta</taxon>
        <taxon>Embryophyta</taxon>
        <taxon>Tracheophyta</taxon>
        <taxon>Spermatophyta</taxon>
        <taxon>Magnoliopsida</taxon>
        <taxon>Liliopsida</taxon>
        <taxon>Poales</taxon>
        <taxon>Poaceae</taxon>
        <taxon>PACMAD clade</taxon>
        <taxon>Arundinoideae</taxon>
        <taxon>Arundineae</taxon>
        <taxon>Arundo</taxon>
    </lineage>
</organism>
<accession>A0A0A9EZL8</accession>
<name>A0A0A9EZL8_ARUDO</name>
<protein>
    <submittedName>
        <fullName evidence="1">Uncharacterized protein</fullName>
    </submittedName>
</protein>
<proteinExistence type="predicted"/>
<reference evidence="1" key="2">
    <citation type="journal article" date="2015" name="Data Brief">
        <title>Shoot transcriptome of the giant reed, Arundo donax.</title>
        <authorList>
            <person name="Barrero R.A."/>
            <person name="Guerrero F.D."/>
            <person name="Moolhuijzen P."/>
            <person name="Goolsby J.A."/>
            <person name="Tidwell J."/>
            <person name="Bellgard S.E."/>
            <person name="Bellgard M.I."/>
        </authorList>
    </citation>
    <scope>NUCLEOTIDE SEQUENCE</scope>
    <source>
        <tissue evidence="1">Shoot tissue taken approximately 20 cm above the soil surface</tissue>
    </source>
</reference>
<evidence type="ECO:0000313" key="1">
    <source>
        <dbReference type="EMBL" id="JAE01478.1"/>
    </source>
</evidence>